<dbReference type="EMBL" id="BARU01000538">
    <property type="protein sequence ID" value="GAH21915.1"/>
    <property type="molecule type" value="Genomic_DNA"/>
</dbReference>
<dbReference type="InterPro" id="IPR029061">
    <property type="entry name" value="THDP-binding"/>
</dbReference>
<dbReference type="InterPro" id="IPR002880">
    <property type="entry name" value="Pyrv_Fd/Flavodoxin_OxRdtase_N"/>
</dbReference>
<accession>X1ENI7</accession>
<gene>
    <name evidence="4" type="ORF">S03H2_01757</name>
</gene>
<evidence type="ECO:0008006" key="5">
    <source>
        <dbReference type="Google" id="ProtNLM"/>
    </source>
</evidence>
<organism evidence="4">
    <name type="scientific">marine sediment metagenome</name>
    <dbReference type="NCBI Taxonomy" id="412755"/>
    <lineage>
        <taxon>unclassified sequences</taxon>
        <taxon>metagenomes</taxon>
        <taxon>ecological metagenomes</taxon>
    </lineage>
</organism>
<dbReference type="Gene3D" id="3.40.50.920">
    <property type="match status" value="1"/>
</dbReference>
<feature type="domain" description="Pyruvate:ferredoxin oxidoreductase core" evidence="3">
    <location>
        <begin position="129"/>
        <end position="232"/>
    </location>
</feature>
<evidence type="ECO:0000259" key="3">
    <source>
        <dbReference type="Pfam" id="PF17147"/>
    </source>
</evidence>
<dbReference type="Pfam" id="PF17147">
    <property type="entry name" value="PFOR_II"/>
    <property type="match status" value="1"/>
</dbReference>
<sequence>GCLQFYAQSNQEVLDTVVQAFKVSEQILLPSMVILDAFALSHTSEVVDVPDQKLVDEYLPPFNPRYILDPKEPHTFGGLTGPDGYYELRYKIEEAIQDSKRLINETGKEFGELFGREYGLVEKYKLDDAEIVLIASSTIASTARVAIDELQEEGKKVGLLRVRVFRPFPSEEIRELLVNRKKVAVIDRNISFGHGGIFAQEIKSALYNCKDKPPIWGYITGIGGRDVTVEHIKEIVNDTIKSEKPEQDILWKGVKL</sequence>
<dbReference type="InterPro" id="IPR033412">
    <property type="entry name" value="PFOR_II"/>
</dbReference>
<dbReference type="SUPFAM" id="SSF52518">
    <property type="entry name" value="Thiamin diphosphate-binding fold (THDP-binding)"/>
    <property type="match status" value="1"/>
</dbReference>
<evidence type="ECO:0000313" key="4">
    <source>
        <dbReference type="EMBL" id="GAH21915.1"/>
    </source>
</evidence>
<dbReference type="GO" id="GO:0016491">
    <property type="term" value="F:oxidoreductase activity"/>
    <property type="evidence" value="ECO:0007669"/>
    <property type="project" value="UniProtKB-KW"/>
</dbReference>
<feature type="non-terminal residue" evidence="4">
    <location>
        <position position="1"/>
    </location>
</feature>
<protein>
    <recommendedName>
        <fullName evidence="5">Pyruvate:ferredoxin oxidoreductase core domain-containing protein</fullName>
    </recommendedName>
</protein>
<dbReference type="Gene3D" id="3.40.50.970">
    <property type="match status" value="1"/>
</dbReference>
<dbReference type="AlphaFoldDB" id="X1ENI7"/>
<dbReference type="InterPro" id="IPR009014">
    <property type="entry name" value="Transketo_C/PFOR_II"/>
</dbReference>
<dbReference type="Pfam" id="PF01855">
    <property type="entry name" value="POR_N"/>
    <property type="match status" value="1"/>
</dbReference>
<dbReference type="PANTHER" id="PTHR32154">
    <property type="entry name" value="PYRUVATE-FLAVODOXIN OXIDOREDUCTASE-RELATED"/>
    <property type="match status" value="1"/>
</dbReference>
<dbReference type="GO" id="GO:0006979">
    <property type="term" value="P:response to oxidative stress"/>
    <property type="evidence" value="ECO:0007669"/>
    <property type="project" value="TreeGrafter"/>
</dbReference>
<name>X1ENI7_9ZZZZ</name>
<proteinExistence type="predicted"/>
<comment type="caution">
    <text evidence="4">The sequence shown here is derived from an EMBL/GenBank/DDBJ whole genome shotgun (WGS) entry which is preliminary data.</text>
</comment>
<dbReference type="InterPro" id="IPR050722">
    <property type="entry name" value="Pyruvate:ferred/Flavod_OxRd"/>
</dbReference>
<dbReference type="FunFam" id="3.40.50.920:FF:000010">
    <property type="entry name" value="Pyruvate ferredoxin oxidoreductase, alpha subunit"/>
    <property type="match status" value="1"/>
</dbReference>
<reference evidence="4" key="1">
    <citation type="journal article" date="2014" name="Front. Microbiol.">
        <title>High frequency of phylogenetically diverse reductive dehalogenase-homologous genes in deep subseafloor sedimentary metagenomes.</title>
        <authorList>
            <person name="Kawai M."/>
            <person name="Futagami T."/>
            <person name="Toyoda A."/>
            <person name="Takaki Y."/>
            <person name="Nishi S."/>
            <person name="Hori S."/>
            <person name="Arai W."/>
            <person name="Tsubouchi T."/>
            <person name="Morono Y."/>
            <person name="Uchiyama I."/>
            <person name="Ito T."/>
            <person name="Fujiyama A."/>
            <person name="Inagaki F."/>
            <person name="Takami H."/>
        </authorList>
    </citation>
    <scope>NUCLEOTIDE SEQUENCE</scope>
    <source>
        <strain evidence="4">Expedition CK06-06</strain>
    </source>
</reference>
<evidence type="ECO:0000259" key="2">
    <source>
        <dbReference type="Pfam" id="PF01855"/>
    </source>
</evidence>
<evidence type="ECO:0000256" key="1">
    <source>
        <dbReference type="ARBA" id="ARBA00023002"/>
    </source>
</evidence>
<feature type="domain" description="Pyruvate flavodoxin/ferredoxin oxidoreductase pyrimidine binding" evidence="2">
    <location>
        <begin position="1"/>
        <end position="105"/>
    </location>
</feature>
<keyword evidence="1" id="KW-0560">Oxidoreductase</keyword>
<dbReference type="PANTHER" id="PTHR32154:SF0">
    <property type="entry name" value="PYRUVATE-FLAVODOXIN OXIDOREDUCTASE-RELATED"/>
    <property type="match status" value="1"/>
</dbReference>
<dbReference type="SUPFAM" id="SSF52922">
    <property type="entry name" value="TK C-terminal domain-like"/>
    <property type="match status" value="1"/>
</dbReference>